<dbReference type="PANTHER" id="PTHR10953:SF162">
    <property type="entry name" value="SUMO-ACTIVATING ENZYME SUBUNIT 1"/>
    <property type="match status" value="1"/>
</dbReference>
<evidence type="ECO:0000313" key="4">
    <source>
        <dbReference type="Proteomes" id="UP000320333"/>
    </source>
</evidence>
<gene>
    <name evidence="3" type="ORF">CcCBS67573_g03094</name>
</gene>
<evidence type="ECO:0000256" key="1">
    <source>
        <dbReference type="SAM" id="MobiDB-lite"/>
    </source>
</evidence>
<feature type="compositionally biased region" description="Polar residues" evidence="1">
    <location>
        <begin position="39"/>
        <end position="94"/>
    </location>
</feature>
<evidence type="ECO:0000313" key="3">
    <source>
        <dbReference type="EMBL" id="TPX75623.1"/>
    </source>
</evidence>
<accession>A0A507FH68</accession>
<name>A0A507FH68_9FUNG</name>
<evidence type="ECO:0000259" key="2">
    <source>
        <dbReference type="Pfam" id="PF00899"/>
    </source>
</evidence>
<comment type="caution">
    <text evidence="3">The sequence shown here is derived from an EMBL/GenBank/DDBJ whole genome shotgun (WGS) entry which is preliminary data.</text>
</comment>
<dbReference type="GO" id="GO:0019948">
    <property type="term" value="F:SUMO activating enzyme activity"/>
    <property type="evidence" value="ECO:0007669"/>
    <property type="project" value="TreeGrafter"/>
</dbReference>
<dbReference type="PANTHER" id="PTHR10953">
    <property type="entry name" value="UBIQUITIN-ACTIVATING ENZYME E1"/>
    <property type="match status" value="1"/>
</dbReference>
<dbReference type="EMBL" id="QEAP01000074">
    <property type="protein sequence ID" value="TPX75623.1"/>
    <property type="molecule type" value="Genomic_DNA"/>
</dbReference>
<dbReference type="GO" id="GO:0005737">
    <property type="term" value="C:cytoplasm"/>
    <property type="evidence" value="ECO:0007669"/>
    <property type="project" value="TreeGrafter"/>
</dbReference>
<dbReference type="GO" id="GO:0031510">
    <property type="term" value="C:SUMO activating enzyme complex"/>
    <property type="evidence" value="ECO:0007669"/>
    <property type="project" value="TreeGrafter"/>
</dbReference>
<reference evidence="3 4" key="1">
    <citation type="journal article" date="2019" name="Sci. Rep.">
        <title>Comparative genomics of chytrid fungi reveal insights into the obligate biotrophic and pathogenic lifestyle of Synchytrium endobioticum.</title>
        <authorList>
            <person name="van de Vossenberg B.T.L.H."/>
            <person name="Warris S."/>
            <person name="Nguyen H.D.T."/>
            <person name="van Gent-Pelzer M.P.E."/>
            <person name="Joly D.L."/>
            <person name="van de Geest H.C."/>
            <person name="Bonants P.J.M."/>
            <person name="Smith D.S."/>
            <person name="Levesque C.A."/>
            <person name="van der Lee T.A.J."/>
        </authorList>
    </citation>
    <scope>NUCLEOTIDE SEQUENCE [LARGE SCALE GENOMIC DNA]</scope>
    <source>
        <strain evidence="3 4">CBS 675.73</strain>
    </source>
</reference>
<feature type="compositionally biased region" description="Basic and acidic residues" evidence="1">
    <location>
        <begin position="8"/>
        <end position="17"/>
    </location>
</feature>
<protein>
    <recommendedName>
        <fullName evidence="2">THIF-type NAD/FAD binding fold domain-containing protein</fullName>
    </recommendedName>
</protein>
<dbReference type="AlphaFoldDB" id="A0A507FH68"/>
<feature type="domain" description="THIF-type NAD/FAD binding fold" evidence="2">
    <location>
        <begin position="103"/>
        <end position="409"/>
    </location>
</feature>
<dbReference type="Gene3D" id="3.40.50.720">
    <property type="entry name" value="NAD(P)-binding Rossmann-like Domain"/>
    <property type="match status" value="1"/>
</dbReference>
<proteinExistence type="predicted"/>
<keyword evidence="4" id="KW-1185">Reference proteome</keyword>
<dbReference type="InterPro" id="IPR035985">
    <property type="entry name" value="Ubiquitin-activating_enz"/>
</dbReference>
<dbReference type="STRING" id="246404.A0A507FH68"/>
<dbReference type="GO" id="GO:0016925">
    <property type="term" value="P:protein sumoylation"/>
    <property type="evidence" value="ECO:0007669"/>
    <property type="project" value="TreeGrafter"/>
</dbReference>
<dbReference type="SUPFAM" id="SSF69572">
    <property type="entry name" value="Activating enzymes of the ubiquitin-like proteins"/>
    <property type="match status" value="1"/>
</dbReference>
<dbReference type="OrthoDB" id="1708823at2759"/>
<dbReference type="Proteomes" id="UP000320333">
    <property type="component" value="Unassembled WGS sequence"/>
</dbReference>
<feature type="region of interest" description="Disordered" evidence="1">
    <location>
        <begin position="1"/>
        <end position="95"/>
    </location>
</feature>
<dbReference type="InterPro" id="IPR000594">
    <property type="entry name" value="ThiF_NAD_FAD-bd"/>
</dbReference>
<dbReference type="InterPro" id="IPR045886">
    <property type="entry name" value="ThiF/MoeB/HesA"/>
</dbReference>
<sequence>MVSTRSKRAAEGEEKEGTAAASEVTAQTTDTGKRKKARTSTALSEPVETTTLNHEAVPATTSDSASLNQSLSNESGDANASGTENGAQPTNLTTMDEEEMALYDRQIRLWGMEAQTRMRTASVLVIGVCGLSAEICKNIVLAGVGNVTVLDNQPVSVKDLGANFFLTEADIGANRAEASAPRIRNLNPRVNLTTVNKDIHTIENAFYSRFDLVLVSSKISLATLTHINSVCRDAGIKFVSCAVFGTHGYMFSDLLKYDYVEERNATSDGVTTTLRTKKSQDFASLETACTTRFNSMRPKFLKRVPPLYFALQLMWRFEKKEGRLPSAATFKEDAEKMCSMRDEYITSTGGDVKTLNALLTPAAISALAREASLELSPVCAIVGGIVSQEVLNIVSAKEVDVYNFFCFGDSVGGVIKAFGESPDTAVSGAVGSSSSAPTSSASVAAITGKVDESVVLD</sequence>
<dbReference type="Pfam" id="PF00899">
    <property type="entry name" value="ThiF"/>
    <property type="match status" value="1"/>
</dbReference>
<organism evidence="3 4">
    <name type="scientific">Chytriomyces confervae</name>
    <dbReference type="NCBI Taxonomy" id="246404"/>
    <lineage>
        <taxon>Eukaryota</taxon>
        <taxon>Fungi</taxon>
        <taxon>Fungi incertae sedis</taxon>
        <taxon>Chytridiomycota</taxon>
        <taxon>Chytridiomycota incertae sedis</taxon>
        <taxon>Chytridiomycetes</taxon>
        <taxon>Chytridiales</taxon>
        <taxon>Chytriomycetaceae</taxon>
        <taxon>Chytriomyces</taxon>
    </lineage>
</organism>